<comment type="caution">
    <text evidence="2">The sequence shown here is derived from an EMBL/GenBank/DDBJ whole genome shotgun (WGS) entry which is preliminary data.</text>
</comment>
<sequence length="655" mass="71673">MIEAPPPPLPRLCLGVTGHRANNAAFSANQPAVEAALAAMFARIGALVEAERQSLGVLAPVRLHSLLASGVDQLAANLAEQRGWEVTAPLPFGRALNLAINAFPSEAADARALLTGEMPGDSAVGQRAELIRKAYAGARLFELADRDEAMAALFLDHLDHPADRARAQVWNGECSVRVALAGRVMIEQSDLIIAVWDGGSNCLTGGTGHTIAASLDAATPVIWIDPARPDDWCVLQTVEDLLDSRPRQVSRDADLAALVHLALRPGEGGAFKRGAEALAREAWHPHSHRFWTLYRRIETFFGGEGRPLRSLTRRYETPDQISGGSGAATMAAARSMASADPEFADKIERGTLRRFAWSDGISARVSDFYRGGMMANFLLSALAVAAGLAYQPLHLEQAKVFFALAEFLLLSLILLIIWRGRRASWHKRWFETRRVAEYFRHAPMLQLLGVARPAGRWPKGSDTSWPEYYARHGLREAGLPRLAIDRAYLREGLTALRDHHVRSQRDYHVAKARRLHKVHHRLDRLSAWLFIAAFCLVAIWLAMKAAGMAGLVPLSWSAGSASLFTFFGVMCPTFGAAIAGMRYFGDFERFAAISHVAATKLNAFDQRMGQLLGAPDDLLGYSQVAEIARAVDAAVVEEIEGWQSVFGRKHIAVPV</sequence>
<feature type="transmembrane region" description="Helical" evidence="1">
    <location>
        <begin position="399"/>
        <end position="418"/>
    </location>
</feature>
<proteinExistence type="predicted"/>
<keyword evidence="1" id="KW-0472">Membrane</keyword>
<feature type="transmembrane region" description="Helical" evidence="1">
    <location>
        <begin position="563"/>
        <end position="584"/>
    </location>
</feature>
<keyword evidence="3" id="KW-1185">Reference proteome</keyword>
<evidence type="ECO:0008006" key="4">
    <source>
        <dbReference type="Google" id="ProtNLM"/>
    </source>
</evidence>
<evidence type="ECO:0000313" key="2">
    <source>
        <dbReference type="EMBL" id="MEJ6011916.1"/>
    </source>
</evidence>
<protein>
    <recommendedName>
        <fullName evidence="4">SMODS and SLOG-associating 2TM effector domain-containing protein</fullName>
    </recommendedName>
</protein>
<gene>
    <name evidence="2" type="ORF">WG900_18580</name>
</gene>
<dbReference type="EMBL" id="JBBHJY010000011">
    <property type="protein sequence ID" value="MEJ6011916.1"/>
    <property type="molecule type" value="Genomic_DNA"/>
</dbReference>
<name>A0ABU8SEB5_9SPHN</name>
<keyword evidence="1" id="KW-0812">Transmembrane</keyword>
<accession>A0ABU8SEB5</accession>
<dbReference type="Proteomes" id="UP001379235">
    <property type="component" value="Unassembled WGS sequence"/>
</dbReference>
<keyword evidence="1" id="KW-1133">Transmembrane helix</keyword>
<evidence type="ECO:0000313" key="3">
    <source>
        <dbReference type="Proteomes" id="UP001379235"/>
    </source>
</evidence>
<dbReference type="RefSeq" id="WP_339969609.1">
    <property type="nucleotide sequence ID" value="NZ_JBBHJY010000011.1"/>
</dbReference>
<evidence type="ECO:0000256" key="1">
    <source>
        <dbReference type="SAM" id="Phobius"/>
    </source>
</evidence>
<organism evidence="2 3">
    <name type="scientific">Novosphingobium aquae</name>
    <dbReference type="NCBI Taxonomy" id="3133435"/>
    <lineage>
        <taxon>Bacteria</taxon>
        <taxon>Pseudomonadati</taxon>
        <taxon>Pseudomonadota</taxon>
        <taxon>Alphaproteobacteria</taxon>
        <taxon>Sphingomonadales</taxon>
        <taxon>Sphingomonadaceae</taxon>
        <taxon>Novosphingobium</taxon>
    </lineage>
</organism>
<reference evidence="2 3" key="1">
    <citation type="submission" date="2024-03" db="EMBL/GenBank/DDBJ databases">
        <authorList>
            <person name="Jo J.-H."/>
        </authorList>
    </citation>
    <scope>NUCLEOTIDE SEQUENCE [LARGE SCALE GENOMIC DNA]</scope>
    <source>
        <strain evidence="2 3">AS3R-12</strain>
    </source>
</reference>
<feature type="transmembrane region" description="Helical" evidence="1">
    <location>
        <begin position="525"/>
        <end position="543"/>
    </location>
</feature>